<dbReference type="AlphaFoldDB" id="A0A834KLS0"/>
<organism evidence="1 2">
    <name type="scientific">Vespula pensylvanica</name>
    <name type="common">Western yellow jacket</name>
    <name type="synonym">Wasp</name>
    <dbReference type="NCBI Taxonomy" id="30213"/>
    <lineage>
        <taxon>Eukaryota</taxon>
        <taxon>Metazoa</taxon>
        <taxon>Ecdysozoa</taxon>
        <taxon>Arthropoda</taxon>
        <taxon>Hexapoda</taxon>
        <taxon>Insecta</taxon>
        <taxon>Pterygota</taxon>
        <taxon>Neoptera</taxon>
        <taxon>Endopterygota</taxon>
        <taxon>Hymenoptera</taxon>
        <taxon>Apocrita</taxon>
        <taxon>Aculeata</taxon>
        <taxon>Vespoidea</taxon>
        <taxon>Vespidae</taxon>
        <taxon>Vespinae</taxon>
        <taxon>Vespula</taxon>
    </lineage>
</organism>
<proteinExistence type="predicted"/>
<protein>
    <submittedName>
        <fullName evidence="1">Uncharacterized protein</fullName>
    </submittedName>
</protein>
<gene>
    <name evidence="1" type="ORF">H0235_013900</name>
</gene>
<sequence length="298" mass="33463">MLCHPRSDIRRPPLTVGQVMPRISTIQISILTVRTLRKMKRSGGDTVPLGGNIRRPPLAVGPVMPRISTIRISILTVRTLRKMKRSGGDTVPFGGNIRRPPLGSGSSHATNFYYSHLNPRGTHAPQSETEWWGYCAIWGKYKAAALGSRSSHATYFHHSNLNPRGTHAPRILSYLDHRGLYATRRHNKIEPTTAFKSYWVSLISYFHGYTQKFSLEVIGAIFHRVPSEEVDNLFPREDLEIFAGSHRSEITLCSGDHLAFMNGLAASGSFMPRISTSTHLNTRSTHSPIKWCPPLTKW</sequence>
<name>A0A834KLS0_VESPE</name>
<evidence type="ECO:0000313" key="1">
    <source>
        <dbReference type="EMBL" id="KAF7409048.1"/>
    </source>
</evidence>
<reference evidence="1" key="1">
    <citation type="journal article" date="2020" name="G3 (Bethesda)">
        <title>High-Quality Assemblies for Three Invasive Social Wasps from the &lt;i&gt;Vespula&lt;/i&gt; Genus.</title>
        <authorList>
            <person name="Harrop T.W.R."/>
            <person name="Guhlin J."/>
            <person name="McLaughlin G.M."/>
            <person name="Permina E."/>
            <person name="Stockwell P."/>
            <person name="Gilligan J."/>
            <person name="Le Lec M.F."/>
            <person name="Gruber M.A.M."/>
            <person name="Quinn O."/>
            <person name="Lovegrove M."/>
            <person name="Duncan E.J."/>
            <person name="Remnant E.J."/>
            <person name="Van Eeckhoven J."/>
            <person name="Graham B."/>
            <person name="Knapp R.A."/>
            <person name="Langford K.W."/>
            <person name="Kronenberg Z."/>
            <person name="Press M.O."/>
            <person name="Eacker S.M."/>
            <person name="Wilson-Rankin E.E."/>
            <person name="Purcell J."/>
            <person name="Lester P.J."/>
            <person name="Dearden P.K."/>
        </authorList>
    </citation>
    <scope>NUCLEOTIDE SEQUENCE</scope>
    <source>
        <strain evidence="1">Volc-1</strain>
    </source>
</reference>
<dbReference type="EMBL" id="JACSDY010000014">
    <property type="protein sequence ID" value="KAF7409048.1"/>
    <property type="molecule type" value="Genomic_DNA"/>
</dbReference>
<comment type="caution">
    <text evidence="1">The sequence shown here is derived from an EMBL/GenBank/DDBJ whole genome shotgun (WGS) entry which is preliminary data.</text>
</comment>
<keyword evidence="2" id="KW-1185">Reference proteome</keyword>
<accession>A0A834KLS0</accession>
<dbReference type="Proteomes" id="UP000600918">
    <property type="component" value="Unassembled WGS sequence"/>
</dbReference>
<evidence type="ECO:0000313" key="2">
    <source>
        <dbReference type="Proteomes" id="UP000600918"/>
    </source>
</evidence>